<dbReference type="SMART" id="SM00457">
    <property type="entry name" value="MACPF"/>
    <property type="match status" value="1"/>
</dbReference>
<reference evidence="2 3" key="1">
    <citation type="submission" date="2019-04" db="EMBL/GenBank/DDBJ databases">
        <title>An improved genome assembly and genetic linkage map for asparagus bean, Vigna unguiculata ssp. sesquipedialis.</title>
        <authorList>
            <person name="Xia Q."/>
            <person name="Zhang R."/>
            <person name="Dong Y."/>
        </authorList>
    </citation>
    <scope>NUCLEOTIDE SEQUENCE [LARGE SCALE GENOMIC DNA]</scope>
    <source>
        <tissue evidence="2">Leaf</tissue>
    </source>
</reference>
<dbReference type="AlphaFoldDB" id="A0A4D6L8Q4"/>
<gene>
    <name evidence="2" type="ORF">DEO72_LG2g5257</name>
</gene>
<dbReference type="Pfam" id="PF01823">
    <property type="entry name" value="MACPF"/>
    <property type="match status" value="1"/>
</dbReference>
<feature type="domain" description="MACPF" evidence="1">
    <location>
        <begin position="1"/>
        <end position="319"/>
    </location>
</feature>
<dbReference type="InterPro" id="IPR044663">
    <property type="entry name" value="CAD1/NSL1-like"/>
</dbReference>
<dbReference type="PROSITE" id="PS51412">
    <property type="entry name" value="MACPF_2"/>
    <property type="match status" value="1"/>
</dbReference>
<dbReference type="Proteomes" id="UP000501690">
    <property type="component" value="Linkage Group LG2"/>
</dbReference>
<name>A0A4D6L8Q4_VIGUN</name>
<dbReference type="PANTHER" id="PTHR33199:SF14">
    <property type="entry name" value="MAC_PERFORIN DOMAIN PROTEIN"/>
    <property type="match status" value="1"/>
</dbReference>
<organism evidence="2 3">
    <name type="scientific">Vigna unguiculata</name>
    <name type="common">Cowpea</name>
    <dbReference type="NCBI Taxonomy" id="3917"/>
    <lineage>
        <taxon>Eukaryota</taxon>
        <taxon>Viridiplantae</taxon>
        <taxon>Streptophyta</taxon>
        <taxon>Embryophyta</taxon>
        <taxon>Tracheophyta</taxon>
        <taxon>Spermatophyta</taxon>
        <taxon>Magnoliopsida</taxon>
        <taxon>eudicotyledons</taxon>
        <taxon>Gunneridae</taxon>
        <taxon>Pentapetalae</taxon>
        <taxon>rosids</taxon>
        <taxon>fabids</taxon>
        <taxon>Fabales</taxon>
        <taxon>Fabaceae</taxon>
        <taxon>Papilionoideae</taxon>
        <taxon>50 kb inversion clade</taxon>
        <taxon>NPAAA clade</taxon>
        <taxon>indigoferoid/millettioid clade</taxon>
        <taxon>Phaseoleae</taxon>
        <taxon>Vigna</taxon>
    </lineage>
</organism>
<dbReference type="InterPro" id="IPR020864">
    <property type="entry name" value="MACPF"/>
</dbReference>
<keyword evidence="3" id="KW-1185">Reference proteome</keyword>
<proteinExistence type="predicted"/>
<dbReference type="PANTHER" id="PTHR33199">
    <property type="entry name" value="MACPF DOMAIN-CONTAINING PROTEIN CAD1"/>
    <property type="match status" value="1"/>
</dbReference>
<evidence type="ECO:0000313" key="2">
    <source>
        <dbReference type="EMBL" id="QCD84899.1"/>
    </source>
</evidence>
<accession>A0A4D6L8Q4</accession>
<protein>
    <recommendedName>
        <fullName evidence="1">MACPF domain-containing protein</fullName>
    </recommendedName>
</protein>
<evidence type="ECO:0000259" key="1">
    <source>
        <dbReference type="PROSITE" id="PS51412"/>
    </source>
</evidence>
<sequence>MAPKVSSLEAAQKAIDSIGLGFDITQDIGFDNFKKGSRLIFVDEKQCRLLEIPGGGISVPNVPNSIKCVRGESIRVFSEMLEHFNQEMCLGGRTASGHFSASFGLSSRGIKDLTSIKSLAYDGWFIKRYAIELEKYHGELLDHVKEAVPSSWDPEALARFIERFGTHVIVGVSMGGKDVLYLRQGDTSYLGPTSIQKLLKDTADTKFKDSADNHCQASEDFSKEKEVVLNFLTTLIIHKFSQLGLQNLVMIHSRRGGSNQTMYHDEWLDTIDSEPDVISLFLLPLTSLLRSIRGSGFVSHAINLYLRYKPPIEDLHQFCEFQLPRQWAPVLSEIRLGSRSKNQENTCLRFSILGPKLYVNTIPVDVGNRPVVGLRLQLEGRRSNRLAIHLQHLASLPKSLPLSDNANTYLSCDSYNCNLHKKVKWNSFSYVCTAPVESDDSVSIVTGAMLQVEKKCLLLRLRFSKVIGAILQKPPEWDQSSSLGQFSIKSGGILAFISREGQRGLPKPGDKTIGSNTYSSVRPAPVHTPKLQRFVDTTEMMRGPEDTPGYWVVSGARLSVEHGKIYLLVKYSLLSFVM</sequence>
<evidence type="ECO:0000313" key="3">
    <source>
        <dbReference type="Proteomes" id="UP000501690"/>
    </source>
</evidence>
<dbReference type="GO" id="GO:0009626">
    <property type="term" value="P:plant-type hypersensitive response"/>
    <property type="evidence" value="ECO:0007669"/>
    <property type="project" value="TreeGrafter"/>
</dbReference>
<dbReference type="GO" id="GO:2000031">
    <property type="term" value="P:regulation of salicylic acid mediated signaling pathway"/>
    <property type="evidence" value="ECO:0007669"/>
    <property type="project" value="InterPro"/>
</dbReference>
<dbReference type="GO" id="GO:0005886">
    <property type="term" value="C:plasma membrane"/>
    <property type="evidence" value="ECO:0007669"/>
    <property type="project" value="TreeGrafter"/>
</dbReference>
<dbReference type="EMBL" id="CP039346">
    <property type="protein sequence ID" value="QCD84899.1"/>
    <property type="molecule type" value="Genomic_DNA"/>
</dbReference>